<dbReference type="Pfam" id="PF02870">
    <property type="entry name" value="Methyltransf_1N"/>
    <property type="match status" value="1"/>
</dbReference>
<comment type="similarity">
    <text evidence="8">Belongs to the MGMT family.</text>
</comment>
<keyword evidence="3 8" id="KW-0489">Methyltransferase</keyword>
<evidence type="ECO:0000256" key="4">
    <source>
        <dbReference type="ARBA" id="ARBA00022679"/>
    </source>
</evidence>
<keyword evidence="2 8" id="KW-0963">Cytoplasm</keyword>
<organism evidence="11 12">
    <name type="scientific">Agromyces soli</name>
    <dbReference type="NCBI Taxonomy" id="659012"/>
    <lineage>
        <taxon>Bacteria</taxon>
        <taxon>Bacillati</taxon>
        <taxon>Actinomycetota</taxon>
        <taxon>Actinomycetes</taxon>
        <taxon>Micrococcales</taxon>
        <taxon>Microbacteriaceae</taxon>
        <taxon>Agromyces</taxon>
    </lineage>
</organism>
<keyword evidence="5 8" id="KW-0227">DNA damage</keyword>
<evidence type="ECO:0000259" key="9">
    <source>
        <dbReference type="Pfam" id="PF01035"/>
    </source>
</evidence>
<name>A0ABY4AY18_9MICO</name>
<dbReference type="InterPro" id="IPR036388">
    <property type="entry name" value="WH-like_DNA-bd_sf"/>
</dbReference>
<dbReference type="HAMAP" id="MF_00772">
    <property type="entry name" value="OGT"/>
    <property type="match status" value="1"/>
</dbReference>
<dbReference type="PANTHER" id="PTHR10815:SF5">
    <property type="entry name" value="METHYLATED-DNA--PROTEIN-CYSTEINE METHYLTRANSFERASE"/>
    <property type="match status" value="1"/>
</dbReference>
<dbReference type="Proteomes" id="UP000831304">
    <property type="component" value="Chromosome"/>
</dbReference>
<dbReference type="PANTHER" id="PTHR10815">
    <property type="entry name" value="METHYLATED-DNA--PROTEIN-CYSTEINE METHYLTRANSFERASE"/>
    <property type="match status" value="1"/>
</dbReference>
<evidence type="ECO:0000256" key="2">
    <source>
        <dbReference type="ARBA" id="ARBA00022490"/>
    </source>
</evidence>
<sequence>MTRRHATLPTALGELLVVADAGGIAGLYFPAHWHPPAAGSLGAAVDAAADPLLTELARQLDDYLAGRRRDFDVPMDPAGGDEFEHRVWAMLREIPFGVTTTYGELALRLGDRNLARMVGRAVGHNPISILVPCHRVVGADGSLTGYAGGLERKRTLLELEGAEVVAQRRLF</sequence>
<reference evidence="11 12" key="1">
    <citation type="submission" date="2022-03" db="EMBL/GenBank/DDBJ databases">
        <title>Agromyces sp. isolated from the gut of P. brevitarsis seulensis larvae.</title>
        <authorList>
            <person name="Won M."/>
            <person name="Kwon S.-W."/>
        </authorList>
    </citation>
    <scope>NUCLEOTIDE SEQUENCE [LARGE SCALE GENOMIC DNA]</scope>
    <source>
        <strain evidence="11 12">KACC 16215</strain>
    </source>
</reference>
<comment type="subcellular location">
    <subcellularLocation>
        <location evidence="8">Cytoplasm</location>
    </subcellularLocation>
</comment>
<keyword evidence="4 8" id="KW-0808">Transferase</keyword>
<feature type="domain" description="Methylated-DNA-[protein]-cysteine S-methyltransferase DNA binding" evidence="9">
    <location>
        <begin position="82"/>
        <end position="162"/>
    </location>
</feature>
<dbReference type="InterPro" id="IPR008332">
    <property type="entry name" value="MethylG_MeTrfase_N"/>
</dbReference>
<comment type="function">
    <text evidence="8">Involved in the cellular defense against the biological effects of O6-methylguanine (O6-MeG) and O4-methylthymine (O4-MeT) in DNA. Repairs the methylated nucleobase in DNA by stoichiometrically transferring the methyl group to a cysteine residue in the enzyme. This is a suicide reaction: the enzyme is irreversibly inactivated.</text>
</comment>
<protein>
    <recommendedName>
        <fullName evidence="8">Methylated-DNA--protein-cysteine methyltransferase</fullName>
        <ecNumber evidence="8">2.1.1.63</ecNumber>
    </recommendedName>
    <alternativeName>
        <fullName evidence="8">6-O-methylguanine-DNA methyltransferase</fullName>
        <shortName evidence="8">MGMT</shortName>
    </alternativeName>
    <alternativeName>
        <fullName evidence="8">O-6-methylguanine-DNA-alkyltransferase</fullName>
    </alternativeName>
</protein>
<dbReference type="Gene3D" id="3.30.160.70">
    <property type="entry name" value="Methylated DNA-protein cysteine methyltransferase domain"/>
    <property type="match status" value="1"/>
</dbReference>
<dbReference type="EMBL" id="CP094533">
    <property type="protein sequence ID" value="UOE27734.1"/>
    <property type="molecule type" value="Genomic_DNA"/>
</dbReference>
<feature type="active site" description="Nucleophile; methyl group acceptor" evidence="8">
    <location>
        <position position="133"/>
    </location>
</feature>
<dbReference type="InterPro" id="IPR036217">
    <property type="entry name" value="MethylDNA_cys_MeTrfase_DNAb"/>
</dbReference>
<dbReference type="RefSeq" id="WP_243570556.1">
    <property type="nucleotide sequence ID" value="NZ_BAAARD010000001.1"/>
</dbReference>
<evidence type="ECO:0000256" key="7">
    <source>
        <dbReference type="ARBA" id="ARBA00049348"/>
    </source>
</evidence>
<comment type="miscellaneous">
    <text evidence="8">This enzyme catalyzes only one turnover and therefore is not strictly catalytic. According to one definition, an enzyme is a biocatalyst that acts repeatedly and over many reaction cycles.</text>
</comment>
<dbReference type="SUPFAM" id="SSF46767">
    <property type="entry name" value="Methylated DNA-protein cysteine methyltransferase, C-terminal domain"/>
    <property type="match status" value="1"/>
</dbReference>
<dbReference type="CDD" id="cd06445">
    <property type="entry name" value="ATase"/>
    <property type="match status" value="1"/>
</dbReference>
<comment type="catalytic activity">
    <reaction evidence="7 8">
        <text>a 6-O-methyl-2'-deoxyguanosine in DNA + L-cysteinyl-[protein] = S-methyl-L-cysteinyl-[protein] + a 2'-deoxyguanosine in DNA</text>
        <dbReference type="Rhea" id="RHEA:24000"/>
        <dbReference type="Rhea" id="RHEA-COMP:10131"/>
        <dbReference type="Rhea" id="RHEA-COMP:10132"/>
        <dbReference type="Rhea" id="RHEA-COMP:11367"/>
        <dbReference type="Rhea" id="RHEA-COMP:11368"/>
        <dbReference type="ChEBI" id="CHEBI:29950"/>
        <dbReference type="ChEBI" id="CHEBI:82612"/>
        <dbReference type="ChEBI" id="CHEBI:85445"/>
        <dbReference type="ChEBI" id="CHEBI:85448"/>
        <dbReference type="EC" id="2.1.1.63"/>
    </reaction>
</comment>
<dbReference type="PROSITE" id="PS00374">
    <property type="entry name" value="MGMT"/>
    <property type="match status" value="1"/>
</dbReference>
<dbReference type="InterPro" id="IPR014048">
    <property type="entry name" value="MethylDNA_cys_MeTrfase_DNA-bd"/>
</dbReference>
<evidence type="ECO:0000256" key="5">
    <source>
        <dbReference type="ARBA" id="ARBA00022763"/>
    </source>
</evidence>
<comment type="catalytic activity">
    <reaction evidence="1 8">
        <text>a 4-O-methyl-thymidine in DNA + L-cysteinyl-[protein] = a thymidine in DNA + S-methyl-L-cysteinyl-[protein]</text>
        <dbReference type="Rhea" id="RHEA:53428"/>
        <dbReference type="Rhea" id="RHEA-COMP:10131"/>
        <dbReference type="Rhea" id="RHEA-COMP:10132"/>
        <dbReference type="Rhea" id="RHEA-COMP:13555"/>
        <dbReference type="Rhea" id="RHEA-COMP:13556"/>
        <dbReference type="ChEBI" id="CHEBI:29950"/>
        <dbReference type="ChEBI" id="CHEBI:82612"/>
        <dbReference type="ChEBI" id="CHEBI:137386"/>
        <dbReference type="ChEBI" id="CHEBI:137387"/>
        <dbReference type="EC" id="2.1.1.63"/>
    </reaction>
</comment>
<keyword evidence="6 8" id="KW-0234">DNA repair</keyword>
<dbReference type="EC" id="2.1.1.63" evidence="8"/>
<keyword evidence="12" id="KW-1185">Reference proteome</keyword>
<feature type="domain" description="Methylguanine DNA methyltransferase ribonuclease-like" evidence="10">
    <location>
        <begin position="5"/>
        <end position="77"/>
    </location>
</feature>
<evidence type="ECO:0000256" key="8">
    <source>
        <dbReference type="HAMAP-Rule" id="MF_00772"/>
    </source>
</evidence>
<evidence type="ECO:0000256" key="6">
    <source>
        <dbReference type="ARBA" id="ARBA00023204"/>
    </source>
</evidence>
<gene>
    <name evidence="11" type="ORF">MTP13_08140</name>
</gene>
<evidence type="ECO:0000259" key="10">
    <source>
        <dbReference type="Pfam" id="PF02870"/>
    </source>
</evidence>
<evidence type="ECO:0000313" key="12">
    <source>
        <dbReference type="Proteomes" id="UP000831304"/>
    </source>
</evidence>
<dbReference type="InterPro" id="IPR036631">
    <property type="entry name" value="MGMT_N_sf"/>
</dbReference>
<dbReference type="SUPFAM" id="SSF53155">
    <property type="entry name" value="Methylated DNA-protein cysteine methyltransferase domain"/>
    <property type="match status" value="1"/>
</dbReference>
<proteinExistence type="inferred from homology"/>
<dbReference type="Pfam" id="PF01035">
    <property type="entry name" value="DNA_binding_1"/>
    <property type="match status" value="1"/>
</dbReference>
<dbReference type="Gene3D" id="1.10.10.10">
    <property type="entry name" value="Winged helix-like DNA-binding domain superfamily/Winged helix DNA-binding domain"/>
    <property type="match status" value="1"/>
</dbReference>
<dbReference type="InterPro" id="IPR023546">
    <property type="entry name" value="MGMT"/>
</dbReference>
<accession>A0ABY4AY18</accession>
<evidence type="ECO:0000256" key="3">
    <source>
        <dbReference type="ARBA" id="ARBA00022603"/>
    </source>
</evidence>
<dbReference type="NCBIfam" id="TIGR00589">
    <property type="entry name" value="ogt"/>
    <property type="match status" value="1"/>
</dbReference>
<evidence type="ECO:0000256" key="1">
    <source>
        <dbReference type="ARBA" id="ARBA00001286"/>
    </source>
</evidence>
<dbReference type="InterPro" id="IPR001497">
    <property type="entry name" value="MethylDNA_cys_MeTrfase_AS"/>
</dbReference>
<evidence type="ECO:0000313" key="11">
    <source>
        <dbReference type="EMBL" id="UOE27734.1"/>
    </source>
</evidence>